<dbReference type="eggNOG" id="COG1983">
    <property type="taxonomic scope" value="Bacteria"/>
</dbReference>
<gene>
    <name evidence="8" type="ORF">BABA_03739</name>
</gene>
<keyword evidence="3 6" id="KW-0812">Transmembrane</keyword>
<keyword evidence="4 6" id="KW-1133">Transmembrane helix</keyword>
<name>K6DRS6_9BACI</name>
<evidence type="ECO:0000313" key="8">
    <source>
        <dbReference type="EMBL" id="EKN70943.1"/>
    </source>
</evidence>
<dbReference type="InterPro" id="IPR052027">
    <property type="entry name" value="PspC"/>
</dbReference>
<comment type="caution">
    <text evidence="8">The sequence shown here is derived from an EMBL/GenBank/DDBJ whole genome shotgun (WGS) entry which is preliminary data.</text>
</comment>
<organism evidence="8 9">
    <name type="scientific">Neobacillus bataviensis LMG 21833</name>
    <dbReference type="NCBI Taxonomy" id="1117379"/>
    <lineage>
        <taxon>Bacteria</taxon>
        <taxon>Bacillati</taxon>
        <taxon>Bacillota</taxon>
        <taxon>Bacilli</taxon>
        <taxon>Bacillales</taxon>
        <taxon>Bacillaceae</taxon>
        <taxon>Neobacillus</taxon>
    </lineage>
</organism>
<dbReference type="PATRIC" id="fig|1117379.3.peg.768"/>
<keyword evidence="2" id="KW-1003">Cell membrane</keyword>
<keyword evidence="5 6" id="KW-0472">Membrane</keyword>
<dbReference type="InterPro" id="IPR007168">
    <property type="entry name" value="Phageshock_PspC_N"/>
</dbReference>
<sequence length="60" mass="6567">MNKLTKSSKNKSLFGVCAGIAEYYGISPLAVRLLFIFIPISVAIYLILAAFLPEKNAALY</sequence>
<feature type="domain" description="Phage shock protein PspC N-terminal" evidence="7">
    <location>
        <begin position="3"/>
        <end position="55"/>
    </location>
</feature>
<dbReference type="PANTHER" id="PTHR33885">
    <property type="entry name" value="PHAGE SHOCK PROTEIN C"/>
    <property type="match status" value="1"/>
</dbReference>
<keyword evidence="9" id="KW-1185">Reference proteome</keyword>
<accession>K6DRS6</accession>
<dbReference type="PANTHER" id="PTHR33885:SF3">
    <property type="entry name" value="PHAGE SHOCK PROTEIN C"/>
    <property type="match status" value="1"/>
</dbReference>
<evidence type="ECO:0000256" key="1">
    <source>
        <dbReference type="ARBA" id="ARBA00004162"/>
    </source>
</evidence>
<proteinExistence type="predicted"/>
<dbReference type="Proteomes" id="UP000006316">
    <property type="component" value="Unassembled WGS sequence"/>
</dbReference>
<evidence type="ECO:0000256" key="2">
    <source>
        <dbReference type="ARBA" id="ARBA00022475"/>
    </source>
</evidence>
<dbReference type="AlphaFoldDB" id="K6DRS6"/>
<feature type="transmembrane region" description="Helical" evidence="6">
    <location>
        <begin position="33"/>
        <end position="52"/>
    </location>
</feature>
<reference evidence="8 9" key="1">
    <citation type="journal article" date="2012" name="Front. Microbiol.">
        <title>Redundancy and modularity in membrane-associated dissimilatory nitrate reduction in Bacillus.</title>
        <authorList>
            <person name="Heylen K."/>
            <person name="Keltjens J."/>
        </authorList>
    </citation>
    <scope>NUCLEOTIDE SEQUENCE [LARGE SCALE GENOMIC DNA]</scope>
    <source>
        <strain evidence="9">LMG 21833T</strain>
    </source>
</reference>
<dbReference type="STRING" id="1117379.BABA_03739"/>
<comment type="subcellular location">
    <subcellularLocation>
        <location evidence="1">Cell membrane</location>
        <topology evidence="1">Single-pass membrane protein</topology>
    </subcellularLocation>
</comment>
<protein>
    <submittedName>
        <fullName evidence="8">Phage shock protein C, PspC</fullName>
    </submittedName>
</protein>
<dbReference type="GO" id="GO:0005886">
    <property type="term" value="C:plasma membrane"/>
    <property type="evidence" value="ECO:0007669"/>
    <property type="project" value="UniProtKB-SubCell"/>
</dbReference>
<dbReference type="Pfam" id="PF04024">
    <property type="entry name" value="PspC"/>
    <property type="match status" value="1"/>
</dbReference>
<evidence type="ECO:0000256" key="6">
    <source>
        <dbReference type="SAM" id="Phobius"/>
    </source>
</evidence>
<evidence type="ECO:0000259" key="7">
    <source>
        <dbReference type="Pfam" id="PF04024"/>
    </source>
</evidence>
<evidence type="ECO:0000256" key="5">
    <source>
        <dbReference type="ARBA" id="ARBA00023136"/>
    </source>
</evidence>
<dbReference type="OrthoDB" id="9815286at2"/>
<evidence type="ECO:0000256" key="4">
    <source>
        <dbReference type="ARBA" id="ARBA00022989"/>
    </source>
</evidence>
<dbReference type="EMBL" id="AJLS01000035">
    <property type="protein sequence ID" value="EKN70943.1"/>
    <property type="molecule type" value="Genomic_DNA"/>
</dbReference>
<evidence type="ECO:0000313" key="9">
    <source>
        <dbReference type="Proteomes" id="UP000006316"/>
    </source>
</evidence>
<evidence type="ECO:0000256" key="3">
    <source>
        <dbReference type="ARBA" id="ARBA00022692"/>
    </source>
</evidence>